<protein>
    <submittedName>
        <fullName evidence="1">PD-(D/E)XK nuclease superfamily protein</fullName>
    </submittedName>
</protein>
<accession>A0A8S5P0V7</accession>
<dbReference type="Pfam" id="PF10926">
    <property type="entry name" value="DUF2800"/>
    <property type="match status" value="1"/>
</dbReference>
<proteinExistence type="predicted"/>
<sequence length="405" mass="44404">MTDTVEDVRKGLPSASAFGRLALCPGSFTMEKSCPDESSEAAAEGTLLHRYMEYLLLKDDAAEEGMEFSWHDFLNSREYESAELNHEQVELCGRALRLLNGVKEKILDYPDAFFSLVSTEERRFLSDWIEGGEYSGQWDALFRVGSDLLVLDWKFGRVAVDSAEANRQLEALVPLAAQKANEEGIIYNGIYAAIIQPRVAGPASVTFYDDEAISQAEQDSLAVARAAMDPDAPRYCSEAACRYCRAKAVCHEAASMVEQASLIATDRDKWELFSPAEKVQAYRLAKTAKKWAAAVDYRFEQDVAAGLIPGFEMAPGRTSFTVTDPSGAFSALNAEFPDEVTAEAFAGCCKVGITELDRLFHAARKAADPKATTKASRERLRQLLAEYGESKTTKGSVKEVEGGAA</sequence>
<dbReference type="InterPro" id="IPR021229">
    <property type="entry name" value="DUF2800"/>
</dbReference>
<reference evidence="1" key="1">
    <citation type="journal article" date="2021" name="Proc. Natl. Acad. Sci. U.S.A.">
        <title>A Catalog of Tens of Thousands of Viruses from Human Metagenomes Reveals Hidden Associations with Chronic Diseases.</title>
        <authorList>
            <person name="Tisza M.J."/>
            <person name="Buck C.B."/>
        </authorList>
    </citation>
    <scope>NUCLEOTIDE SEQUENCE</scope>
    <source>
        <strain evidence="1">Ct0X023</strain>
    </source>
</reference>
<evidence type="ECO:0000313" key="1">
    <source>
        <dbReference type="EMBL" id="DAE00711.1"/>
    </source>
</evidence>
<dbReference type="EMBL" id="BK015308">
    <property type="protein sequence ID" value="DAE00711.1"/>
    <property type="molecule type" value="Genomic_DNA"/>
</dbReference>
<name>A0A8S5P0V7_9CAUD</name>
<organism evidence="1">
    <name type="scientific">Siphoviridae sp. ct0X023</name>
    <dbReference type="NCBI Taxonomy" id="2825295"/>
    <lineage>
        <taxon>Viruses</taxon>
        <taxon>Duplodnaviria</taxon>
        <taxon>Heunggongvirae</taxon>
        <taxon>Uroviricota</taxon>
        <taxon>Caudoviricetes</taxon>
    </lineage>
</organism>